<evidence type="ECO:0000256" key="5">
    <source>
        <dbReference type="PROSITE-ProRule" id="PRU00277"/>
    </source>
</evidence>
<dbReference type="PANTHER" id="PTHR43811:SF19">
    <property type="entry name" value="39 KDA FK506-BINDING NUCLEAR PROTEIN"/>
    <property type="match status" value="1"/>
</dbReference>
<dbReference type="FunFam" id="3.10.50.40:FF:000006">
    <property type="entry name" value="Peptidyl-prolyl cis-trans isomerase"/>
    <property type="match status" value="1"/>
</dbReference>
<feature type="region of interest" description="Disordered" evidence="6">
    <location>
        <begin position="111"/>
        <end position="130"/>
    </location>
</feature>
<dbReference type="GO" id="GO:0003755">
    <property type="term" value="F:peptidyl-prolyl cis-trans isomerase activity"/>
    <property type="evidence" value="ECO:0007669"/>
    <property type="project" value="UniProtKB-KW"/>
</dbReference>
<evidence type="ECO:0000256" key="4">
    <source>
        <dbReference type="PIRNR" id="PIRNR001473"/>
    </source>
</evidence>
<dbReference type="Gene3D" id="2.60.120.340">
    <property type="entry name" value="Nucleoplasmin core domain"/>
    <property type="match status" value="1"/>
</dbReference>
<dbReference type="PROSITE" id="PS50059">
    <property type="entry name" value="FKBP_PPIASE"/>
    <property type="match status" value="1"/>
</dbReference>
<keyword evidence="3 4" id="KW-0413">Isomerase</keyword>
<gene>
    <name evidence="8" type="ORF">ACHHYP_06318</name>
</gene>
<keyword evidence="9" id="KW-1185">Reference proteome</keyword>
<proteinExistence type="inferred from homology"/>
<comment type="catalytic activity">
    <reaction evidence="1 4 5">
        <text>[protein]-peptidylproline (omega=180) = [protein]-peptidylproline (omega=0)</text>
        <dbReference type="Rhea" id="RHEA:16237"/>
        <dbReference type="Rhea" id="RHEA-COMP:10747"/>
        <dbReference type="Rhea" id="RHEA-COMP:10748"/>
        <dbReference type="ChEBI" id="CHEBI:83833"/>
        <dbReference type="ChEBI" id="CHEBI:83834"/>
        <dbReference type="EC" id="5.2.1.8"/>
    </reaction>
</comment>
<comment type="caution">
    <text evidence="8">The sequence shown here is derived from an EMBL/GenBank/DDBJ whole genome shotgun (WGS) entry which is preliminary data.</text>
</comment>
<feature type="domain" description="PPIase FKBP-type" evidence="7">
    <location>
        <begin position="271"/>
        <end position="359"/>
    </location>
</feature>
<dbReference type="EMBL" id="JNBR01000840">
    <property type="protein sequence ID" value="OQR89378.1"/>
    <property type="molecule type" value="Genomic_DNA"/>
</dbReference>
<evidence type="ECO:0000313" key="9">
    <source>
        <dbReference type="Proteomes" id="UP000243579"/>
    </source>
</evidence>
<dbReference type="PANTHER" id="PTHR43811">
    <property type="entry name" value="FKBP-TYPE PEPTIDYL-PROLYL CIS-TRANS ISOMERASE FKPA"/>
    <property type="match status" value="1"/>
</dbReference>
<evidence type="ECO:0000259" key="7">
    <source>
        <dbReference type="PROSITE" id="PS50059"/>
    </source>
</evidence>
<feature type="compositionally biased region" description="Basic and acidic residues" evidence="6">
    <location>
        <begin position="155"/>
        <end position="240"/>
    </location>
</feature>
<dbReference type="Pfam" id="PF17800">
    <property type="entry name" value="NPL"/>
    <property type="match status" value="1"/>
</dbReference>
<organism evidence="8 9">
    <name type="scientific">Achlya hypogyna</name>
    <name type="common">Oomycete</name>
    <name type="synonym">Protoachlya hypogyna</name>
    <dbReference type="NCBI Taxonomy" id="1202772"/>
    <lineage>
        <taxon>Eukaryota</taxon>
        <taxon>Sar</taxon>
        <taxon>Stramenopiles</taxon>
        <taxon>Oomycota</taxon>
        <taxon>Saprolegniomycetes</taxon>
        <taxon>Saprolegniales</taxon>
        <taxon>Achlyaceae</taxon>
        <taxon>Achlya</taxon>
    </lineage>
</organism>
<name>A0A1V9YUI2_ACHHY</name>
<dbReference type="OrthoDB" id="1902587at2759"/>
<evidence type="ECO:0000313" key="8">
    <source>
        <dbReference type="EMBL" id="OQR89378.1"/>
    </source>
</evidence>
<dbReference type="GO" id="GO:0005634">
    <property type="term" value="C:nucleus"/>
    <property type="evidence" value="ECO:0007669"/>
    <property type="project" value="UniProtKB-ARBA"/>
</dbReference>
<dbReference type="InterPro" id="IPR046357">
    <property type="entry name" value="PPIase_dom_sf"/>
</dbReference>
<dbReference type="Pfam" id="PF00254">
    <property type="entry name" value="FKBP_C"/>
    <property type="match status" value="1"/>
</dbReference>
<evidence type="ECO:0000256" key="1">
    <source>
        <dbReference type="ARBA" id="ARBA00000971"/>
    </source>
</evidence>
<dbReference type="Proteomes" id="UP000243579">
    <property type="component" value="Unassembled WGS sequence"/>
</dbReference>
<keyword evidence="2 4" id="KW-0697">Rotamase</keyword>
<dbReference type="InterPro" id="IPR041232">
    <property type="entry name" value="NPL"/>
</dbReference>
<dbReference type="InterPro" id="IPR001179">
    <property type="entry name" value="PPIase_FKBP_dom"/>
</dbReference>
<comment type="similarity">
    <text evidence="4">Belongs to the FKBP-type PPIase family.</text>
</comment>
<dbReference type="InterPro" id="IPR023566">
    <property type="entry name" value="PPIase_Fpr3/Fpr4-like"/>
</dbReference>
<evidence type="ECO:0000256" key="6">
    <source>
        <dbReference type="SAM" id="MobiDB-lite"/>
    </source>
</evidence>
<dbReference type="AlphaFoldDB" id="A0A1V9YUI2"/>
<accession>A0A1V9YUI2</accession>
<feature type="compositionally biased region" description="Acidic residues" evidence="6">
    <location>
        <begin position="138"/>
        <end position="154"/>
    </location>
</feature>
<protein>
    <recommendedName>
        <fullName evidence="4">FK506-binding protein</fullName>
        <ecNumber evidence="4">5.2.1.8</ecNumber>
    </recommendedName>
</protein>
<evidence type="ECO:0000256" key="2">
    <source>
        <dbReference type="ARBA" id="ARBA00023110"/>
    </source>
</evidence>
<reference evidence="8 9" key="1">
    <citation type="journal article" date="2014" name="Genome Biol. Evol.">
        <title>The secreted proteins of Achlya hypogyna and Thraustotheca clavata identify the ancestral oomycete secretome and reveal gene acquisitions by horizontal gene transfer.</title>
        <authorList>
            <person name="Misner I."/>
            <person name="Blouin N."/>
            <person name="Leonard G."/>
            <person name="Richards T.A."/>
            <person name="Lane C.E."/>
        </authorList>
    </citation>
    <scope>NUCLEOTIDE SEQUENCE [LARGE SCALE GENOMIC DNA]</scope>
    <source>
        <strain evidence="8 9">ATCC 48635</strain>
    </source>
</reference>
<feature type="region of interest" description="Disordered" evidence="6">
    <location>
        <begin position="138"/>
        <end position="240"/>
    </location>
</feature>
<dbReference type="SUPFAM" id="SSF54534">
    <property type="entry name" value="FKBP-like"/>
    <property type="match status" value="1"/>
</dbReference>
<dbReference type="EC" id="5.2.1.8" evidence="4"/>
<evidence type="ECO:0000256" key="3">
    <source>
        <dbReference type="ARBA" id="ARBA00023235"/>
    </source>
</evidence>
<sequence length="359" mass="39311">MAKGAKQEKKTLEPGFVGEQLAPGASLTLENPTEELALQLTTAALDHTAKAGRTTLYIATERNPTKIAVCTLDADKFPQWNVGQTFSPMDGEISFSVEGTNTIHLTGFVDAEMDGDVDPEDEGMYGSDDDDMMLEMEDEVDSDDNDEDSDDDVEDSGRFEVIEEKPVVKKDTKTTPEKKADKKETPEKKTDKKETPEKAEKKETPEKKTDKKETPEKKAEKKETPEKKADKKRPAEAEVKDAKKAKVLKQLKGGVTVDELVIGKGKVAQKGRKVQILYKGTLAKNGKQFDANLNRKSPFAFRLGVGDVIAGFDIGVEGMRVGGKRVVNIPSKMGYGARGAGKDIPPNSDLVFEIELMNA</sequence>
<dbReference type="STRING" id="1202772.A0A1V9YUI2"/>
<dbReference type="Gene3D" id="3.10.50.40">
    <property type="match status" value="1"/>
</dbReference>
<dbReference type="PIRSF" id="PIRSF001473">
    <property type="entry name" value="FK506-bp_FPR3"/>
    <property type="match status" value="1"/>
</dbReference>